<dbReference type="PRINTS" id="PR00033">
    <property type="entry name" value="HTHASNC"/>
</dbReference>
<feature type="domain" description="HTH asnC-type" evidence="4">
    <location>
        <begin position="2"/>
        <end position="47"/>
    </location>
</feature>
<dbReference type="EMBL" id="BAABFR010000107">
    <property type="protein sequence ID" value="GAA4403318.1"/>
    <property type="molecule type" value="Genomic_DNA"/>
</dbReference>
<gene>
    <name evidence="5" type="ORF">GCM10023147_44660</name>
</gene>
<accession>A0ABP8KAM0</accession>
<dbReference type="Gene3D" id="3.30.70.920">
    <property type="match status" value="1"/>
</dbReference>
<dbReference type="RefSeq" id="WP_345000304.1">
    <property type="nucleotide sequence ID" value="NZ_BAABFR010000107.1"/>
</dbReference>
<dbReference type="InterPro" id="IPR036390">
    <property type="entry name" value="WH_DNA-bd_sf"/>
</dbReference>
<protein>
    <submittedName>
        <fullName evidence="5">Lrp/AsnC family transcriptional regulator</fullName>
    </submittedName>
</protein>
<evidence type="ECO:0000259" key="4">
    <source>
        <dbReference type="PROSITE" id="PS50956"/>
    </source>
</evidence>
<dbReference type="InterPro" id="IPR019887">
    <property type="entry name" value="Tscrpt_reg_AsnC/Lrp_C"/>
</dbReference>
<keyword evidence="1" id="KW-0805">Transcription regulation</keyword>
<dbReference type="PANTHER" id="PTHR30154">
    <property type="entry name" value="LEUCINE-RESPONSIVE REGULATORY PROTEIN"/>
    <property type="match status" value="1"/>
</dbReference>
<dbReference type="SUPFAM" id="SSF54909">
    <property type="entry name" value="Dimeric alpha+beta barrel"/>
    <property type="match status" value="1"/>
</dbReference>
<dbReference type="Pfam" id="PF01037">
    <property type="entry name" value="AsnC_trans_reg"/>
    <property type="match status" value="1"/>
</dbReference>
<keyword evidence="6" id="KW-1185">Reference proteome</keyword>
<dbReference type="InterPro" id="IPR011008">
    <property type="entry name" value="Dimeric_a/b-barrel"/>
</dbReference>
<proteinExistence type="predicted"/>
<evidence type="ECO:0000256" key="1">
    <source>
        <dbReference type="ARBA" id="ARBA00023015"/>
    </source>
</evidence>
<evidence type="ECO:0000256" key="3">
    <source>
        <dbReference type="ARBA" id="ARBA00023163"/>
    </source>
</evidence>
<keyword evidence="3" id="KW-0804">Transcription</keyword>
<dbReference type="InterPro" id="IPR036388">
    <property type="entry name" value="WH-like_DNA-bd_sf"/>
</dbReference>
<evidence type="ECO:0000313" key="6">
    <source>
        <dbReference type="Proteomes" id="UP001500635"/>
    </source>
</evidence>
<dbReference type="Gene3D" id="1.10.10.10">
    <property type="entry name" value="Winged helix-like DNA-binding domain superfamily/Winged helix DNA-binding domain"/>
    <property type="match status" value="2"/>
</dbReference>
<dbReference type="SUPFAM" id="SSF46785">
    <property type="entry name" value="Winged helix' DNA-binding domain"/>
    <property type="match status" value="2"/>
</dbReference>
<dbReference type="InterPro" id="IPR019888">
    <property type="entry name" value="Tscrpt_reg_AsnC-like"/>
</dbReference>
<dbReference type="Proteomes" id="UP001500635">
    <property type="component" value="Unassembled WGS sequence"/>
</dbReference>
<evidence type="ECO:0000313" key="5">
    <source>
        <dbReference type="EMBL" id="GAA4403318.1"/>
    </source>
</evidence>
<evidence type="ECO:0000256" key="2">
    <source>
        <dbReference type="ARBA" id="ARBA00023125"/>
    </source>
</evidence>
<name>A0ABP8KAM0_9ACTN</name>
<comment type="caution">
    <text evidence="5">The sequence shown here is derived from an EMBL/GenBank/DDBJ whole genome shotgun (WGS) entry which is preliminary data.</text>
</comment>
<dbReference type="SMART" id="SM00344">
    <property type="entry name" value="HTH_ASNC"/>
    <property type="match status" value="2"/>
</dbReference>
<reference evidence="6" key="1">
    <citation type="journal article" date="2019" name="Int. J. Syst. Evol. Microbiol.">
        <title>The Global Catalogue of Microorganisms (GCM) 10K type strain sequencing project: providing services to taxonomists for standard genome sequencing and annotation.</title>
        <authorList>
            <consortium name="The Broad Institute Genomics Platform"/>
            <consortium name="The Broad Institute Genome Sequencing Center for Infectious Disease"/>
            <person name="Wu L."/>
            <person name="Ma J."/>
        </authorList>
    </citation>
    <scope>NUCLEOTIDE SEQUENCE [LARGE SCALE GENOMIC DNA]</scope>
    <source>
        <strain evidence="6">JCM 17688</strain>
    </source>
</reference>
<dbReference type="PANTHER" id="PTHR30154:SF34">
    <property type="entry name" value="TRANSCRIPTIONAL REGULATOR AZLB"/>
    <property type="match status" value="1"/>
</dbReference>
<dbReference type="Pfam" id="PF13404">
    <property type="entry name" value="HTH_AsnC-type"/>
    <property type="match status" value="2"/>
</dbReference>
<feature type="domain" description="HTH asnC-type" evidence="4">
    <location>
        <begin position="184"/>
        <end position="244"/>
    </location>
</feature>
<dbReference type="PROSITE" id="PS50956">
    <property type="entry name" value="HTH_ASNC_2"/>
    <property type="match status" value="2"/>
</dbReference>
<organism evidence="5 6">
    <name type="scientific">Tsukamurella soli</name>
    <dbReference type="NCBI Taxonomy" id="644556"/>
    <lineage>
        <taxon>Bacteria</taxon>
        <taxon>Bacillati</taxon>
        <taxon>Actinomycetota</taxon>
        <taxon>Actinomycetes</taxon>
        <taxon>Mycobacteriales</taxon>
        <taxon>Tsukamurellaceae</taxon>
        <taxon>Tsukamurella</taxon>
    </lineage>
</organism>
<keyword evidence="2" id="KW-0238">DNA-binding</keyword>
<dbReference type="InterPro" id="IPR000485">
    <property type="entry name" value="AsnC-type_HTH_dom"/>
</dbReference>
<sequence>MIDDLDRKILRALTFDVRLPFATLGSVLGVSEQTVKRRYERLVRAGVARVFVMQNTQVIGLPRWLLRMRPMPGETGRLADLLAGHPDISWVTEQSGSTEVAAIYRPPSESARNDLLRDRLPRTSLIADLRMQSILFRYVSDGGLPGTRDALTVDQERALLAVADPAHRVVDLLEQTPHGIQTPLDAVDERIVAVLERDGRTPYAAVARAVGVGPARVTQRVAALVASGRLYFDLDLAMMALGFHRGAQLYLSCAPSALDRIGRELARAEEVPFVGMTSGPTNLTASAVFRDDAHIYEFVTGTLGRLDGITSMDLAPISRPVKSARSFQAGAVLSAIPPLARR</sequence>